<dbReference type="GO" id="GO:0061668">
    <property type="term" value="P:mitochondrial ribosome assembly"/>
    <property type="evidence" value="ECO:0007669"/>
    <property type="project" value="TreeGrafter"/>
</dbReference>
<dbReference type="GO" id="GO:0016020">
    <property type="term" value="C:membrane"/>
    <property type="evidence" value="ECO:0007669"/>
    <property type="project" value="UniProtKB-SubCell"/>
</dbReference>
<evidence type="ECO:0000313" key="7">
    <source>
        <dbReference type="EMBL" id="KAE9536545.1"/>
    </source>
</evidence>
<protein>
    <recommendedName>
        <fullName evidence="9">Mpv17-like protein 2</fullName>
    </recommendedName>
</protein>
<evidence type="ECO:0000256" key="3">
    <source>
        <dbReference type="ARBA" id="ARBA00022692"/>
    </source>
</evidence>
<evidence type="ECO:0000256" key="2">
    <source>
        <dbReference type="ARBA" id="ARBA00006824"/>
    </source>
</evidence>
<reference evidence="7 8" key="1">
    <citation type="submission" date="2019-08" db="EMBL/GenBank/DDBJ databases">
        <title>The genome of the soybean aphid Biotype 1, its phylome, world population structure and adaptation to the North American continent.</title>
        <authorList>
            <person name="Giordano R."/>
            <person name="Donthu R.K."/>
            <person name="Hernandez A.G."/>
            <person name="Wright C.L."/>
            <person name="Zimin A.V."/>
        </authorList>
    </citation>
    <scope>NUCLEOTIDE SEQUENCE [LARGE SCALE GENOMIC DNA]</scope>
    <source>
        <tissue evidence="7">Whole aphids</tissue>
    </source>
</reference>
<organism evidence="7 8">
    <name type="scientific">Aphis glycines</name>
    <name type="common">Soybean aphid</name>
    <dbReference type="NCBI Taxonomy" id="307491"/>
    <lineage>
        <taxon>Eukaryota</taxon>
        <taxon>Metazoa</taxon>
        <taxon>Ecdysozoa</taxon>
        <taxon>Arthropoda</taxon>
        <taxon>Hexapoda</taxon>
        <taxon>Insecta</taxon>
        <taxon>Pterygota</taxon>
        <taxon>Neoptera</taxon>
        <taxon>Paraneoptera</taxon>
        <taxon>Hemiptera</taxon>
        <taxon>Sternorrhyncha</taxon>
        <taxon>Aphidomorpha</taxon>
        <taxon>Aphidoidea</taxon>
        <taxon>Aphididae</taxon>
        <taxon>Aphidini</taxon>
        <taxon>Aphis</taxon>
        <taxon>Aphis</taxon>
    </lineage>
</organism>
<keyword evidence="4 6" id="KW-1133">Transmembrane helix</keyword>
<dbReference type="InterPro" id="IPR007248">
    <property type="entry name" value="Mpv17_PMP22"/>
</dbReference>
<dbReference type="EMBL" id="VYZN01000023">
    <property type="protein sequence ID" value="KAE9536545.1"/>
    <property type="molecule type" value="Genomic_DNA"/>
</dbReference>
<feature type="transmembrane region" description="Helical" evidence="6">
    <location>
        <begin position="205"/>
        <end position="225"/>
    </location>
</feature>
<name>A0A6G0TPR1_APHGL</name>
<dbReference type="Pfam" id="PF04117">
    <property type="entry name" value="Mpv17_PMP22"/>
    <property type="match status" value="1"/>
</dbReference>
<dbReference type="AlphaFoldDB" id="A0A6G0TPR1"/>
<dbReference type="PANTHER" id="PTHR11266:SF8">
    <property type="entry name" value="MPV17-LIKE PROTEIN 2"/>
    <property type="match status" value="1"/>
</dbReference>
<accession>A0A6G0TPR1</accession>
<dbReference type="OrthoDB" id="5345392at2759"/>
<dbReference type="PANTHER" id="PTHR11266">
    <property type="entry name" value="PEROXISOMAL MEMBRANE PROTEIN 2, PXMP2 MPV17"/>
    <property type="match status" value="1"/>
</dbReference>
<feature type="transmembrane region" description="Helical" evidence="6">
    <location>
        <begin position="172"/>
        <end position="193"/>
    </location>
</feature>
<sequence length="306" mass="35546">MQCKIVRKISKLVQPLESRLVGSVRMYQLINVCGEKSVGGNDADGGVRVRQISLLRQHVQRIRDDVCWRRRATERRTLPRVVRGLRLVENRQVPMHIINNYARIAVIGSILGSVQHIFYRSLDNRYPARDSLTISKKLFIDQTLCTPLIIAVFIYGLGFLENKTLEKINEEFKDKCAMIFLVDCAVFVPTQYINFKFLDPKYRLLFTNMVSIMYDTFLSYIKIFLNNLQHDILKSMEKQNNHNNKTNYMILEIYFLNIILLVEIMDTRSNQLSSKPIKTIMKTSTTLCVTSLYMPATSTAQFIQTK</sequence>
<dbReference type="GO" id="GO:0005739">
    <property type="term" value="C:mitochondrion"/>
    <property type="evidence" value="ECO:0007669"/>
    <property type="project" value="TreeGrafter"/>
</dbReference>
<feature type="transmembrane region" description="Helical" evidence="6">
    <location>
        <begin position="101"/>
        <end position="119"/>
    </location>
</feature>
<dbReference type="Proteomes" id="UP000475862">
    <property type="component" value="Unassembled WGS sequence"/>
</dbReference>
<evidence type="ECO:0000256" key="5">
    <source>
        <dbReference type="ARBA" id="ARBA00023136"/>
    </source>
</evidence>
<evidence type="ECO:0000313" key="8">
    <source>
        <dbReference type="Proteomes" id="UP000475862"/>
    </source>
</evidence>
<comment type="subcellular location">
    <subcellularLocation>
        <location evidence="1">Membrane</location>
        <topology evidence="1">Multi-pass membrane protein</topology>
    </subcellularLocation>
</comment>
<keyword evidence="5 6" id="KW-0472">Membrane</keyword>
<evidence type="ECO:0000256" key="6">
    <source>
        <dbReference type="RuleBase" id="RU363053"/>
    </source>
</evidence>
<evidence type="ECO:0008006" key="9">
    <source>
        <dbReference type="Google" id="ProtNLM"/>
    </source>
</evidence>
<evidence type="ECO:0000256" key="4">
    <source>
        <dbReference type="ARBA" id="ARBA00022989"/>
    </source>
</evidence>
<keyword evidence="3 6" id="KW-0812">Transmembrane</keyword>
<comment type="caution">
    <text evidence="7">The sequence shown here is derived from an EMBL/GenBank/DDBJ whole genome shotgun (WGS) entry which is preliminary data.</text>
</comment>
<keyword evidence="8" id="KW-1185">Reference proteome</keyword>
<proteinExistence type="inferred from homology"/>
<comment type="similarity">
    <text evidence="2 6">Belongs to the peroxisomal membrane protein PXMP2/4 family.</text>
</comment>
<feature type="transmembrane region" description="Helical" evidence="6">
    <location>
        <begin position="246"/>
        <end position="265"/>
    </location>
</feature>
<evidence type="ECO:0000256" key="1">
    <source>
        <dbReference type="ARBA" id="ARBA00004141"/>
    </source>
</evidence>
<gene>
    <name evidence="7" type="ORF">AGLY_007334</name>
</gene>
<feature type="transmembrane region" description="Helical" evidence="6">
    <location>
        <begin position="139"/>
        <end position="160"/>
    </location>
</feature>